<dbReference type="RefSeq" id="WP_021824413.1">
    <property type="nucleotide sequence ID" value="NZ_AWGW01000003.1"/>
</dbReference>
<gene>
    <name evidence="2" type="ORF">HMPREF9145_1642</name>
</gene>
<dbReference type="InterPro" id="IPR049625">
    <property type="entry name" value="Glyco_transf_61_cat"/>
</dbReference>
<proteinExistence type="predicted"/>
<evidence type="ECO:0000313" key="2">
    <source>
        <dbReference type="EMBL" id="ERK02959.1"/>
    </source>
</evidence>
<comment type="caution">
    <text evidence="2">The sequence shown here is derived from an EMBL/GenBank/DDBJ whole genome shotgun (WGS) entry which is preliminary data.</text>
</comment>
<protein>
    <submittedName>
        <fullName evidence="2">PF04577 family protein</fullName>
    </submittedName>
</protein>
<sequence>MSYNFDYVDPWAKEELRQQTLFKRQEEDILKLKYVKNATILPMQFNTDCILGGVVDNEDHFISNTGFHVGKEGYYPFPKGKVICHHRQAFYLGYFNGTWGHCFTDNLKLLWPFVDDLLKHITDNSEFDLVYICDEDFELSKNFQELLQLLGINIDRLKPIENITRYDILYVPDACFYTKGSEERYYTKEYVKLINTITTGVQSVNVDKIYLTRTALKHGKDQGERDIECVFKRLGYKIISPEKLDLRTQLAYIKGCKTMATTEGSISHNAVFMSKGANLEIVRKVPFVNEYQIALNEINNLHVTYIDAHLSVFARKDALAAGPFFIYVNDNLIRFSGIKGLSNTFSLDKFKRYVNSCIMLPHLEQRILLSSYYYEKASCEIERKKTEMKNILNKIPFLSSNIRQKILLWGKKILS</sequence>
<dbReference type="EMBL" id="AWGW01000003">
    <property type="protein sequence ID" value="ERK02959.1"/>
    <property type="molecule type" value="Genomic_DNA"/>
</dbReference>
<dbReference type="Pfam" id="PF04577">
    <property type="entry name" value="Glyco_transf_61"/>
    <property type="match status" value="1"/>
</dbReference>
<organism evidence="2 3">
    <name type="scientific">Segatella salivae F0493</name>
    <dbReference type="NCBI Taxonomy" id="1395125"/>
    <lineage>
        <taxon>Bacteria</taxon>
        <taxon>Pseudomonadati</taxon>
        <taxon>Bacteroidota</taxon>
        <taxon>Bacteroidia</taxon>
        <taxon>Bacteroidales</taxon>
        <taxon>Prevotellaceae</taxon>
        <taxon>Segatella</taxon>
    </lineage>
</organism>
<dbReference type="Proteomes" id="UP000017023">
    <property type="component" value="Unassembled WGS sequence"/>
</dbReference>
<accession>U2MUQ1</accession>
<evidence type="ECO:0000313" key="3">
    <source>
        <dbReference type="Proteomes" id="UP000017023"/>
    </source>
</evidence>
<dbReference type="GO" id="GO:0016757">
    <property type="term" value="F:glycosyltransferase activity"/>
    <property type="evidence" value="ECO:0007669"/>
    <property type="project" value="InterPro"/>
</dbReference>
<dbReference type="AlphaFoldDB" id="U2MUQ1"/>
<dbReference type="PATRIC" id="fig|1395125.3.peg.117"/>
<evidence type="ECO:0000259" key="1">
    <source>
        <dbReference type="Pfam" id="PF04577"/>
    </source>
</evidence>
<feature type="domain" description="Glycosyltransferase 61 catalytic" evidence="1">
    <location>
        <begin position="99"/>
        <end position="278"/>
    </location>
</feature>
<reference evidence="2 3" key="1">
    <citation type="submission" date="2013-08" db="EMBL/GenBank/DDBJ databases">
        <authorList>
            <person name="Durkin A.S."/>
            <person name="Haft D.R."/>
            <person name="McCorrison J."/>
            <person name="Torralba M."/>
            <person name="Gillis M."/>
            <person name="Haft D.H."/>
            <person name="Methe B."/>
            <person name="Sutton G."/>
            <person name="Nelson K.E."/>
        </authorList>
    </citation>
    <scope>NUCLEOTIDE SEQUENCE [LARGE SCALE GENOMIC DNA]</scope>
    <source>
        <strain evidence="2 3">F0493</strain>
    </source>
</reference>
<name>U2MUQ1_9BACT</name>
<dbReference type="GeneID" id="78496864"/>